<dbReference type="Pfam" id="PF01656">
    <property type="entry name" value="CbiA"/>
    <property type="match status" value="1"/>
</dbReference>
<keyword evidence="5 10" id="KW-0067">ATP-binding</keyword>
<dbReference type="FunFam" id="3.40.50.300:FF:000068">
    <property type="entry name" value="Site-determining protein"/>
    <property type="match status" value="1"/>
</dbReference>
<dbReference type="GO" id="GO:0005524">
    <property type="term" value="F:ATP binding"/>
    <property type="evidence" value="ECO:0007669"/>
    <property type="project" value="UniProtKB-KW"/>
</dbReference>
<dbReference type="InterPro" id="IPR025501">
    <property type="entry name" value="MinD_FleN"/>
</dbReference>
<keyword evidence="3" id="KW-0132">Cell division</keyword>
<dbReference type="PANTHER" id="PTHR43384">
    <property type="entry name" value="SEPTUM SITE-DETERMINING PROTEIN MIND HOMOLOG, CHLOROPLASTIC-RELATED"/>
    <property type="match status" value="1"/>
</dbReference>
<feature type="domain" description="CobQ/CobB/MinD/ParA nucleotide binding" evidence="11">
    <location>
        <begin position="6"/>
        <end position="218"/>
    </location>
</feature>
<dbReference type="Gene3D" id="3.40.50.300">
    <property type="entry name" value="P-loop containing nucleotide triphosphate hydrolases"/>
    <property type="match status" value="1"/>
</dbReference>
<keyword evidence="7" id="KW-0131">Cell cycle</keyword>
<comment type="function">
    <text evidence="8">ATPase required for the correct placement of the division site. Cell division inhibitors MinC and MinD act in concert to form an inhibitor capable of blocking formation of the polar Z ring septums. Rapidly oscillates between the poles of the cell to destabilize FtsZ filaments that have formed before they mature into polar Z rings.</text>
</comment>
<keyword evidence="13" id="KW-1185">Reference proteome</keyword>
<dbReference type="NCBIfam" id="TIGR01968">
    <property type="entry name" value="minD_bact"/>
    <property type="match status" value="1"/>
</dbReference>
<evidence type="ECO:0000313" key="12">
    <source>
        <dbReference type="EMBL" id="GCE10156.1"/>
    </source>
</evidence>
<evidence type="ECO:0000256" key="2">
    <source>
        <dbReference type="ARBA" id="ARBA00016887"/>
    </source>
</evidence>
<evidence type="ECO:0000313" key="13">
    <source>
        <dbReference type="Proteomes" id="UP000287352"/>
    </source>
</evidence>
<dbReference type="PIRSF" id="PIRSF003092">
    <property type="entry name" value="MinD"/>
    <property type="match status" value="1"/>
</dbReference>
<evidence type="ECO:0000256" key="3">
    <source>
        <dbReference type="ARBA" id="ARBA00022618"/>
    </source>
</evidence>
<reference evidence="13" key="1">
    <citation type="submission" date="2018-12" db="EMBL/GenBank/DDBJ databases">
        <title>Tengunoibacter tsumagoiensis gen. nov., sp. nov., Dictyobacter kobayashii sp. nov., D. alpinus sp. nov., and D. joshuensis sp. nov. and description of Dictyobacteraceae fam. nov. within the order Ktedonobacterales isolated from Tengu-no-mugimeshi.</title>
        <authorList>
            <person name="Wang C.M."/>
            <person name="Zheng Y."/>
            <person name="Sakai Y."/>
            <person name="Toyoda A."/>
            <person name="Minakuchi Y."/>
            <person name="Abe K."/>
            <person name="Yokota A."/>
            <person name="Yabe S."/>
        </authorList>
    </citation>
    <scope>NUCLEOTIDE SEQUENCE [LARGE SCALE GENOMIC DNA]</scope>
    <source>
        <strain evidence="13">Uno3</strain>
    </source>
</reference>
<dbReference type="GO" id="GO:0009898">
    <property type="term" value="C:cytoplasmic side of plasma membrane"/>
    <property type="evidence" value="ECO:0007669"/>
    <property type="project" value="TreeGrafter"/>
</dbReference>
<dbReference type="CDD" id="cd02036">
    <property type="entry name" value="MinD"/>
    <property type="match status" value="1"/>
</dbReference>
<dbReference type="AlphaFoldDB" id="A0A401ZTN2"/>
<dbReference type="GO" id="GO:0005829">
    <property type="term" value="C:cytosol"/>
    <property type="evidence" value="ECO:0007669"/>
    <property type="project" value="TreeGrafter"/>
</dbReference>
<dbReference type="GO" id="GO:0000917">
    <property type="term" value="P:division septum assembly"/>
    <property type="evidence" value="ECO:0007669"/>
    <property type="project" value="UniProtKB-KW"/>
</dbReference>
<accession>A0A401ZTN2</accession>
<keyword evidence="6" id="KW-0717">Septation</keyword>
<keyword evidence="4 10" id="KW-0547">Nucleotide-binding</keyword>
<comment type="caution">
    <text evidence="12">The sequence shown here is derived from an EMBL/GenBank/DDBJ whole genome shotgun (WGS) entry which is preliminary data.</text>
</comment>
<evidence type="ECO:0000256" key="6">
    <source>
        <dbReference type="ARBA" id="ARBA00023210"/>
    </source>
</evidence>
<gene>
    <name evidence="12" type="ORF">KTT_00150</name>
</gene>
<dbReference type="GO" id="GO:0051782">
    <property type="term" value="P:negative regulation of cell division"/>
    <property type="evidence" value="ECO:0007669"/>
    <property type="project" value="TreeGrafter"/>
</dbReference>
<evidence type="ECO:0000259" key="11">
    <source>
        <dbReference type="Pfam" id="PF01656"/>
    </source>
</evidence>
<proteinExistence type="inferred from homology"/>
<dbReference type="PANTHER" id="PTHR43384:SF6">
    <property type="entry name" value="SEPTUM SITE-DETERMINING PROTEIN MIND HOMOLOG, CHLOROPLASTIC"/>
    <property type="match status" value="1"/>
</dbReference>
<dbReference type="InterPro" id="IPR027417">
    <property type="entry name" value="P-loop_NTPase"/>
</dbReference>
<dbReference type="InterPro" id="IPR002586">
    <property type="entry name" value="CobQ/CobB/MinD/ParA_Nub-bd_dom"/>
</dbReference>
<evidence type="ECO:0000256" key="9">
    <source>
        <dbReference type="ARBA" id="ARBA00032845"/>
    </source>
</evidence>
<evidence type="ECO:0000256" key="5">
    <source>
        <dbReference type="ARBA" id="ARBA00022840"/>
    </source>
</evidence>
<evidence type="ECO:0000256" key="8">
    <source>
        <dbReference type="ARBA" id="ARBA00025436"/>
    </source>
</evidence>
<dbReference type="GO" id="GO:0016887">
    <property type="term" value="F:ATP hydrolysis activity"/>
    <property type="evidence" value="ECO:0007669"/>
    <property type="project" value="InterPro"/>
</dbReference>
<protein>
    <recommendedName>
        <fullName evidence="2">Septum site-determining protein MinD</fullName>
    </recommendedName>
    <alternativeName>
        <fullName evidence="9">Cell division inhibitor MinD</fullName>
    </alternativeName>
</protein>
<dbReference type="EMBL" id="BIFR01000001">
    <property type="protein sequence ID" value="GCE10156.1"/>
    <property type="molecule type" value="Genomic_DNA"/>
</dbReference>
<dbReference type="OrthoDB" id="9773088at2"/>
<comment type="similarity">
    <text evidence="1">Belongs to the ParA family. MinD subfamily.</text>
</comment>
<evidence type="ECO:0000256" key="4">
    <source>
        <dbReference type="ARBA" id="ARBA00022741"/>
    </source>
</evidence>
<organism evidence="12 13">
    <name type="scientific">Tengunoibacter tsumagoiensis</name>
    <dbReference type="NCBI Taxonomy" id="2014871"/>
    <lineage>
        <taxon>Bacteria</taxon>
        <taxon>Bacillati</taxon>
        <taxon>Chloroflexota</taxon>
        <taxon>Ktedonobacteria</taxon>
        <taxon>Ktedonobacterales</taxon>
        <taxon>Dictyobacteraceae</taxon>
        <taxon>Tengunoibacter</taxon>
    </lineage>
</organism>
<name>A0A401ZTN2_9CHLR</name>
<evidence type="ECO:0000256" key="10">
    <source>
        <dbReference type="PIRSR" id="PIRSR003092-1"/>
    </source>
</evidence>
<dbReference type="SUPFAM" id="SSF52540">
    <property type="entry name" value="P-loop containing nucleoside triphosphate hydrolases"/>
    <property type="match status" value="1"/>
</dbReference>
<evidence type="ECO:0000256" key="7">
    <source>
        <dbReference type="ARBA" id="ARBA00023306"/>
    </source>
</evidence>
<dbReference type="InterPro" id="IPR010223">
    <property type="entry name" value="MinD"/>
</dbReference>
<dbReference type="Proteomes" id="UP000287352">
    <property type="component" value="Unassembled WGS sequence"/>
</dbReference>
<dbReference type="RefSeq" id="WP_126577779.1">
    <property type="nucleotide sequence ID" value="NZ_BIFR01000001.1"/>
</dbReference>
<dbReference type="InterPro" id="IPR050625">
    <property type="entry name" value="ParA/MinD_ATPase"/>
</dbReference>
<sequence length="276" mass="30155">MDSRVITITSGKGGVGKTTTTANLGSALAAQGKKVVVVDADIGLRNLDATLGLENRIVYDLVDVVEGQCRLRQALIKDKRLPEFYLLPAAQTRDKNAINSTQMVQLCQQMRQEFDLILIDSPAGIEQGFRNAIVGADEILIVANPEMASVRDADRIIGLVESAGKPEPRLILNRLRPEMVKRGDMMDVADVLEVLGIDLMGIIPEDELIIVATNKGEPAIYDKRSRAGRAFVNTAQRLLGEEVPLDELAEAPSLIERLRRFVGFGPALTEERSQPS</sequence>
<feature type="binding site" evidence="10">
    <location>
        <begin position="12"/>
        <end position="19"/>
    </location>
    <ligand>
        <name>ATP</name>
        <dbReference type="ChEBI" id="CHEBI:30616"/>
    </ligand>
</feature>
<evidence type="ECO:0000256" key="1">
    <source>
        <dbReference type="ARBA" id="ARBA00010257"/>
    </source>
</evidence>